<sequence>MQGAEGFNENYYYYYTMPDGSYGYVQDGNRDFTPRESLEQPQPNGYSQGPYGGGTGYAVPQTQSGYQAPQDQYYYDANTGCYYYYSQEAEGSQEPTAEGESTALAAPQTVSGNAAYPAETEGFLYVPPTSYNDVGQWKGARDWAEGPCHACSQSPCYCIGACLCPWCLIMVQRKRLLLNDWSNYICCAGMCGHHSCCGIGGCCLMCCEVACCLPCSFHGNRYMLMRHYSLKPIFCDRCIAEISCVCAVFRCCSDWSPICCDCCYLPLLCCLLTQQRRQMEVMEYPKVEVMV</sequence>
<organism evidence="2 3">
    <name type="scientific">Angomonas deanei</name>
    <dbReference type="NCBI Taxonomy" id="59799"/>
    <lineage>
        <taxon>Eukaryota</taxon>
        <taxon>Discoba</taxon>
        <taxon>Euglenozoa</taxon>
        <taxon>Kinetoplastea</taxon>
        <taxon>Metakinetoplastina</taxon>
        <taxon>Trypanosomatida</taxon>
        <taxon>Trypanosomatidae</taxon>
        <taxon>Strigomonadinae</taxon>
        <taxon>Angomonas</taxon>
    </lineage>
</organism>
<dbReference type="PANTHER" id="PTHR31152">
    <property type="entry name" value="PLAC8 FAMILY PROTEIN"/>
    <property type="match status" value="1"/>
</dbReference>
<dbReference type="VEuPathDB" id="TriTrypDB:ADEAN_001045800"/>
<feature type="compositionally biased region" description="Low complexity" evidence="1">
    <location>
        <begin position="40"/>
        <end position="49"/>
    </location>
</feature>
<dbReference type="AlphaFoldDB" id="A0A7G2CX93"/>
<dbReference type="OrthoDB" id="250099at2759"/>
<name>A0A7G2CX93_9TRYP</name>
<protein>
    <recommendedName>
        <fullName evidence="4">PLAC8 family</fullName>
    </recommendedName>
</protein>
<feature type="region of interest" description="Disordered" evidence="1">
    <location>
        <begin position="25"/>
        <end position="62"/>
    </location>
</feature>
<dbReference type="EMBL" id="LR877173">
    <property type="protein sequence ID" value="CAD2222902.1"/>
    <property type="molecule type" value="Genomic_DNA"/>
</dbReference>
<reference evidence="2 3" key="1">
    <citation type="submission" date="2020-08" db="EMBL/GenBank/DDBJ databases">
        <authorList>
            <person name="Newling K."/>
            <person name="Davey J."/>
            <person name="Forrester S."/>
        </authorList>
    </citation>
    <scope>NUCLEOTIDE SEQUENCE [LARGE SCALE GENOMIC DNA]</scope>
    <source>
        <strain evidence="3">Crithidia deanei Carvalho (ATCC PRA-265)</strain>
    </source>
</reference>
<evidence type="ECO:0000313" key="2">
    <source>
        <dbReference type="EMBL" id="CAD2222902.1"/>
    </source>
</evidence>
<proteinExistence type="predicted"/>
<dbReference type="Proteomes" id="UP000515908">
    <property type="component" value="Chromosome 29"/>
</dbReference>
<evidence type="ECO:0000313" key="3">
    <source>
        <dbReference type="Proteomes" id="UP000515908"/>
    </source>
</evidence>
<dbReference type="PANTHER" id="PTHR31152:SF1">
    <property type="entry name" value="PLAC8 FAMILY PROTEIN"/>
    <property type="match status" value="1"/>
</dbReference>
<gene>
    <name evidence="2" type="ORF">ADEAN_001045800</name>
</gene>
<evidence type="ECO:0000256" key="1">
    <source>
        <dbReference type="SAM" id="MobiDB-lite"/>
    </source>
</evidence>
<feature type="compositionally biased region" description="Basic and acidic residues" evidence="1">
    <location>
        <begin position="28"/>
        <end position="38"/>
    </location>
</feature>
<accession>A0A7G2CX93</accession>
<evidence type="ECO:0008006" key="4">
    <source>
        <dbReference type="Google" id="ProtNLM"/>
    </source>
</evidence>
<keyword evidence="3" id="KW-1185">Reference proteome</keyword>